<comment type="caution">
    <text evidence="2">The sequence shown here is derived from an EMBL/GenBank/DDBJ whole genome shotgun (WGS) entry which is preliminary data.</text>
</comment>
<dbReference type="InterPro" id="IPR036388">
    <property type="entry name" value="WH-like_DNA-bd_sf"/>
</dbReference>
<dbReference type="Proteomes" id="UP001596138">
    <property type="component" value="Unassembled WGS sequence"/>
</dbReference>
<proteinExistence type="predicted"/>
<dbReference type="InterPro" id="IPR039422">
    <property type="entry name" value="MarR/SlyA-like"/>
</dbReference>
<dbReference type="SMART" id="SM00347">
    <property type="entry name" value="HTH_MARR"/>
    <property type="match status" value="1"/>
</dbReference>
<protein>
    <submittedName>
        <fullName evidence="2">MarR family winged helix-turn-helix transcriptional regulator</fullName>
    </submittedName>
</protein>
<dbReference type="Gene3D" id="1.10.10.10">
    <property type="entry name" value="Winged helix-like DNA-binding domain superfamily/Winged helix DNA-binding domain"/>
    <property type="match status" value="1"/>
</dbReference>
<evidence type="ECO:0000259" key="1">
    <source>
        <dbReference type="PROSITE" id="PS50995"/>
    </source>
</evidence>
<keyword evidence="3" id="KW-1185">Reference proteome</keyword>
<dbReference type="RefSeq" id="WP_386767555.1">
    <property type="nucleotide sequence ID" value="NZ_JBHSTI010000008.1"/>
</dbReference>
<dbReference type="InterPro" id="IPR036390">
    <property type="entry name" value="WH_DNA-bd_sf"/>
</dbReference>
<sequence length="159" mass="17846">MTTRWLDSGQQKHWRAYIAATTLLSDRLSRELQTSHGMSMADYEILVRLSEAPERRLRMSELADHTLASRSRLSHQVDRLEKAGWVRREACETDRRGANAVLTDVGWDVLVAAAPTHVEGVREHLVDLLTEEQFAALGTALAIVAEHLQSSDCEAQRTA</sequence>
<organism evidence="2 3">
    <name type="scientific">Longivirga aurantiaca</name>
    <dbReference type="NCBI Taxonomy" id="1837743"/>
    <lineage>
        <taxon>Bacteria</taxon>
        <taxon>Bacillati</taxon>
        <taxon>Actinomycetota</taxon>
        <taxon>Actinomycetes</taxon>
        <taxon>Sporichthyales</taxon>
        <taxon>Sporichthyaceae</taxon>
        <taxon>Longivirga</taxon>
    </lineage>
</organism>
<gene>
    <name evidence="2" type="ORF">ACFQGU_13640</name>
</gene>
<dbReference type="PROSITE" id="PS50995">
    <property type="entry name" value="HTH_MARR_2"/>
    <property type="match status" value="1"/>
</dbReference>
<dbReference type="PANTHER" id="PTHR33164:SF99">
    <property type="entry name" value="MARR FAMILY REGULATORY PROTEIN"/>
    <property type="match status" value="1"/>
</dbReference>
<name>A0ABW1T500_9ACTN</name>
<dbReference type="EMBL" id="JBHSTI010000008">
    <property type="protein sequence ID" value="MFC6238927.1"/>
    <property type="molecule type" value="Genomic_DNA"/>
</dbReference>
<feature type="domain" description="HTH marR-type" evidence="1">
    <location>
        <begin position="1"/>
        <end position="146"/>
    </location>
</feature>
<dbReference type="SUPFAM" id="SSF46785">
    <property type="entry name" value="Winged helix' DNA-binding domain"/>
    <property type="match status" value="1"/>
</dbReference>
<reference evidence="3" key="1">
    <citation type="journal article" date="2019" name="Int. J. Syst. Evol. Microbiol.">
        <title>The Global Catalogue of Microorganisms (GCM) 10K type strain sequencing project: providing services to taxonomists for standard genome sequencing and annotation.</title>
        <authorList>
            <consortium name="The Broad Institute Genomics Platform"/>
            <consortium name="The Broad Institute Genome Sequencing Center for Infectious Disease"/>
            <person name="Wu L."/>
            <person name="Ma J."/>
        </authorList>
    </citation>
    <scope>NUCLEOTIDE SEQUENCE [LARGE SCALE GENOMIC DNA]</scope>
    <source>
        <strain evidence="3">CGMCC 4.7317</strain>
    </source>
</reference>
<evidence type="ECO:0000313" key="2">
    <source>
        <dbReference type="EMBL" id="MFC6238927.1"/>
    </source>
</evidence>
<dbReference type="Pfam" id="PF12802">
    <property type="entry name" value="MarR_2"/>
    <property type="match status" value="1"/>
</dbReference>
<evidence type="ECO:0000313" key="3">
    <source>
        <dbReference type="Proteomes" id="UP001596138"/>
    </source>
</evidence>
<dbReference type="PANTHER" id="PTHR33164">
    <property type="entry name" value="TRANSCRIPTIONAL REGULATOR, MARR FAMILY"/>
    <property type="match status" value="1"/>
</dbReference>
<accession>A0ABW1T500</accession>
<dbReference type="PRINTS" id="PR00598">
    <property type="entry name" value="HTHMARR"/>
</dbReference>
<dbReference type="InterPro" id="IPR000835">
    <property type="entry name" value="HTH_MarR-typ"/>
</dbReference>